<reference evidence="4 5" key="1">
    <citation type="journal article" date="2012" name="BMC Genomics">
        <title>Comparative genomics of the white-rot fungi, Phanerochaete carnosa and P. chrysosporium, to elucidate the genetic basis of the distinct wood types they colonize.</title>
        <authorList>
            <person name="Suzuki H."/>
            <person name="MacDonald J."/>
            <person name="Syed K."/>
            <person name="Salamov A."/>
            <person name="Hori C."/>
            <person name="Aerts A."/>
            <person name="Henrissat B."/>
            <person name="Wiebenga A."/>
            <person name="vanKuyk P.A."/>
            <person name="Barry K."/>
            <person name="Lindquist E."/>
            <person name="LaButti K."/>
            <person name="Lapidus A."/>
            <person name="Lucas S."/>
            <person name="Coutinho P."/>
            <person name="Gong Y."/>
            <person name="Samejima M."/>
            <person name="Mahadevan R."/>
            <person name="Abou-Zaid M."/>
            <person name="de Vries R.P."/>
            <person name="Igarashi K."/>
            <person name="Yadav J.S."/>
            <person name="Grigoriev I.V."/>
            <person name="Master E.R."/>
        </authorList>
    </citation>
    <scope>NUCLEOTIDE SEQUENCE [LARGE SCALE GENOMIC DNA]</scope>
    <source>
        <strain evidence="4 5">HHB-10118-sp</strain>
    </source>
</reference>
<evidence type="ECO:0000259" key="3">
    <source>
        <dbReference type="PROSITE" id="PS50885"/>
    </source>
</evidence>
<dbReference type="STRING" id="650164.K5V8N4"/>
<dbReference type="InParanoid" id="K5V8N4"/>
<dbReference type="AlphaFoldDB" id="K5V8N4"/>
<sequence length="152" mass="16315">MEPREELRLLKAVVSDVCRVCNAVAQGDLSRRITLPVVEVVMVQLMNVVNDMAEKLDSVVHEVVHVIKEVNHGKLGIQARVKDAQGSWKELTDSVNVMTASLTVQVRAIAAATSATARGQPGPRQRITGVAAAGEMQDLLDSVDNAIVGLPQ</sequence>
<keyword evidence="2" id="KW-0902">Two-component regulatory system</keyword>
<dbReference type="GeneID" id="18914674"/>
<proteinExistence type="predicted"/>
<dbReference type="GO" id="GO:0000160">
    <property type="term" value="P:phosphorelay signal transduction system"/>
    <property type="evidence" value="ECO:0007669"/>
    <property type="project" value="UniProtKB-KW"/>
</dbReference>
<dbReference type="GO" id="GO:0071474">
    <property type="term" value="P:cellular hyperosmotic response"/>
    <property type="evidence" value="ECO:0007669"/>
    <property type="project" value="TreeGrafter"/>
</dbReference>
<dbReference type="GO" id="GO:0016020">
    <property type="term" value="C:membrane"/>
    <property type="evidence" value="ECO:0007669"/>
    <property type="project" value="InterPro"/>
</dbReference>
<evidence type="ECO:0000313" key="5">
    <source>
        <dbReference type="Proteomes" id="UP000008370"/>
    </source>
</evidence>
<evidence type="ECO:0000256" key="2">
    <source>
        <dbReference type="ARBA" id="ARBA00023012"/>
    </source>
</evidence>
<dbReference type="PROSITE" id="PS50885">
    <property type="entry name" value="HAMP"/>
    <property type="match status" value="1"/>
</dbReference>
<dbReference type="EMBL" id="JH930469">
    <property type="protein sequence ID" value="EKM59186.1"/>
    <property type="molecule type" value="Genomic_DNA"/>
</dbReference>
<gene>
    <name evidence="4" type="ORF">PHACADRAFT_249456</name>
</gene>
<dbReference type="Gene3D" id="1.20.120.1530">
    <property type="match status" value="1"/>
</dbReference>
<dbReference type="InterPro" id="IPR003660">
    <property type="entry name" value="HAMP_dom"/>
</dbReference>
<dbReference type="OrthoDB" id="2802158at2759"/>
<dbReference type="PANTHER" id="PTHR45339">
    <property type="entry name" value="HYBRID SIGNAL TRANSDUCTION HISTIDINE KINASE J"/>
    <property type="match status" value="1"/>
</dbReference>
<dbReference type="Proteomes" id="UP000008370">
    <property type="component" value="Unassembled WGS sequence"/>
</dbReference>
<dbReference type="HOGENOM" id="CLU_1723014_0_0_1"/>
<dbReference type="KEGG" id="pco:PHACADRAFT_249456"/>
<evidence type="ECO:0000256" key="1">
    <source>
        <dbReference type="ARBA" id="ARBA00022553"/>
    </source>
</evidence>
<name>K5V8N4_PHACS</name>
<dbReference type="GO" id="GO:0004673">
    <property type="term" value="F:protein histidine kinase activity"/>
    <property type="evidence" value="ECO:0007669"/>
    <property type="project" value="TreeGrafter"/>
</dbReference>
<protein>
    <recommendedName>
        <fullName evidence="3">HAMP domain-containing protein</fullName>
    </recommendedName>
</protein>
<keyword evidence="1" id="KW-0597">Phosphoprotein</keyword>
<dbReference type="PANTHER" id="PTHR45339:SF1">
    <property type="entry name" value="HYBRID SIGNAL TRANSDUCTION HISTIDINE KINASE J"/>
    <property type="match status" value="1"/>
</dbReference>
<evidence type="ECO:0000313" key="4">
    <source>
        <dbReference type="EMBL" id="EKM59186.1"/>
    </source>
</evidence>
<feature type="domain" description="HAMP" evidence="3">
    <location>
        <begin position="19"/>
        <end position="61"/>
    </location>
</feature>
<keyword evidence="5" id="KW-1185">Reference proteome</keyword>
<dbReference type="RefSeq" id="XP_007391757.1">
    <property type="nucleotide sequence ID" value="XM_007391695.1"/>
</dbReference>
<organism evidence="4 5">
    <name type="scientific">Phanerochaete carnosa (strain HHB-10118-sp)</name>
    <name type="common">White-rot fungus</name>
    <name type="synonym">Peniophora carnosa</name>
    <dbReference type="NCBI Taxonomy" id="650164"/>
    <lineage>
        <taxon>Eukaryota</taxon>
        <taxon>Fungi</taxon>
        <taxon>Dikarya</taxon>
        <taxon>Basidiomycota</taxon>
        <taxon>Agaricomycotina</taxon>
        <taxon>Agaricomycetes</taxon>
        <taxon>Polyporales</taxon>
        <taxon>Phanerochaetaceae</taxon>
        <taxon>Phanerochaete</taxon>
    </lineage>
</organism>
<accession>K5V8N4</accession>